<protein>
    <submittedName>
        <fullName evidence="1">Uncharacterized protein</fullName>
    </submittedName>
</protein>
<dbReference type="Proteomes" id="UP000015105">
    <property type="component" value="Chromosome 1D"/>
</dbReference>
<reference evidence="2" key="1">
    <citation type="journal article" date="2014" name="Science">
        <title>Ancient hybridizations among the ancestral genomes of bread wheat.</title>
        <authorList>
            <consortium name="International Wheat Genome Sequencing Consortium,"/>
            <person name="Marcussen T."/>
            <person name="Sandve S.R."/>
            <person name="Heier L."/>
            <person name="Spannagl M."/>
            <person name="Pfeifer M."/>
            <person name="Jakobsen K.S."/>
            <person name="Wulff B.B."/>
            <person name="Steuernagel B."/>
            <person name="Mayer K.F."/>
            <person name="Olsen O.A."/>
        </authorList>
    </citation>
    <scope>NUCLEOTIDE SEQUENCE [LARGE SCALE GENOMIC DNA]</scope>
    <source>
        <strain evidence="2">cv. AL8/78</strain>
    </source>
</reference>
<accession>A0A452YNB8</accession>
<reference evidence="1" key="3">
    <citation type="journal article" date="2017" name="Nature">
        <title>Genome sequence of the progenitor of the wheat D genome Aegilops tauschii.</title>
        <authorList>
            <person name="Luo M.C."/>
            <person name="Gu Y.Q."/>
            <person name="Puiu D."/>
            <person name="Wang H."/>
            <person name="Twardziok S.O."/>
            <person name="Deal K.R."/>
            <person name="Huo N."/>
            <person name="Zhu T."/>
            <person name="Wang L."/>
            <person name="Wang Y."/>
            <person name="McGuire P.E."/>
            <person name="Liu S."/>
            <person name="Long H."/>
            <person name="Ramasamy R.K."/>
            <person name="Rodriguez J.C."/>
            <person name="Van S.L."/>
            <person name="Yuan L."/>
            <person name="Wang Z."/>
            <person name="Xia Z."/>
            <person name="Xiao L."/>
            <person name="Anderson O.D."/>
            <person name="Ouyang S."/>
            <person name="Liang Y."/>
            <person name="Zimin A.V."/>
            <person name="Pertea G."/>
            <person name="Qi P."/>
            <person name="Bennetzen J.L."/>
            <person name="Dai X."/>
            <person name="Dawson M.W."/>
            <person name="Muller H.G."/>
            <person name="Kugler K."/>
            <person name="Rivarola-Duarte L."/>
            <person name="Spannagl M."/>
            <person name="Mayer K.F.X."/>
            <person name="Lu F.H."/>
            <person name="Bevan M.W."/>
            <person name="Leroy P."/>
            <person name="Li P."/>
            <person name="You F.M."/>
            <person name="Sun Q."/>
            <person name="Liu Z."/>
            <person name="Lyons E."/>
            <person name="Wicker T."/>
            <person name="Salzberg S.L."/>
            <person name="Devos K.M."/>
            <person name="Dvorak J."/>
        </authorList>
    </citation>
    <scope>NUCLEOTIDE SEQUENCE [LARGE SCALE GENOMIC DNA]</scope>
    <source>
        <strain evidence="1">cv. AL8/78</strain>
    </source>
</reference>
<dbReference type="EnsemblPlants" id="AET1Gv20477100.23">
    <property type="protein sequence ID" value="AET1Gv20477100.23"/>
    <property type="gene ID" value="AET1Gv20477100"/>
</dbReference>
<reference evidence="1" key="5">
    <citation type="journal article" date="2021" name="G3 (Bethesda)">
        <title>Aegilops tauschii genome assembly Aet v5.0 features greater sequence contiguity and improved annotation.</title>
        <authorList>
            <person name="Wang L."/>
            <person name="Zhu T."/>
            <person name="Rodriguez J.C."/>
            <person name="Deal K.R."/>
            <person name="Dubcovsky J."/>
            <person name="McGuire P.E."/>
            <person name="Lux T."/>
            <person name="Spannagl M."/>
            <person name="Mayer K.F.X."/>
            <person name="Baldrich P."/>
            <person name="Meyers B.C."/>
            <person name="Huo N."/>
            <person name="Gu Y.Q."/>
            <person name="Zhou H."/>
            <person name="Devos K.M."/>
            <person name="Bennetzen J.L."/>
            <person name="Unver T."/>
            <person name="Budak H."/>
            <person name="Gulick P.J."/>
            <person name="Galiba G."/>
            <person name="Kalapos B."/>
            <person name="Nelson D.R."/>
            <person name="Li P."/>
            <person name="You F.M."/>
            <person name="Luo M.C."/>
            <person name="Dvorak J."/>
        </authorList>
    </citation>
    <scope>NUCLEOTIDE SEQUENCE [LARGE SCALE GENOMIC DNA]</scope>
    <source>
        <strain evidence="1">cv. AL8/78</strain>
    </source>
</reference>
<reference evidence="1" key="4">
    <citation type="submission" date="2019-03" db="UniProtKB">
        <authorList>
            <consortium name="EnsemblPlants"/>
        </authorList>
    </citation>
    <scope>IDENTIFICATION</scope>
</reference>
<dbReference type="Gramene" id="AET1Gv20477100.23">
    <property type="protein sequence ID" value="AET1Gv20477100.23"/>
    <property type="gene ID" value="AET1Gv20477100"/>
</dbReference>
<dbReference type="AlphaFoldDB" id="A0A452YNB8"/>
<organism evidence="1 2">
    <name type="scientific">Aegilops tauschii subsp. strangulata</name>
    <name type="common">Goatgrass</name>
    <dbReference type="NCBI Taxonomy" id="200361"/>
    <lineage>
        <taxon>Eukaryota</taxon>
        <taxon>Viridiplantae</taxon>
        <taxon>Streptophyta</taxon>
        <taxon>Embryophyta</taxon>
        <taxon>Tracheophyta</taxon>
        <taxon>Spermatophyta</taxon>
        <taxon>Magnoliopsida</taxon>
        <taxon>Liliopsida</taxon>
        <taxon>Poales</taxon>
        <taxon>Poaceae</taxon>
        <taxon>BOP clade</taxon>
        <taxon>Pooideae</taxon>
        <taxon>Triticodae</taxon>
        <taxon>Triticeae</taxon>
        <taxon>Triticinae</taxon>
        <taxon>Aegilops</taxon>
    </lineage>
</organism>
<evidence type="ECO:0000313" key="2">
    <source>
        <dbReference type="Proteomes" id="UP000015105"/>
    </source>
</evidence>
<reference evidence="2" key="2">
    <citation type="journal article" date="2017" name="Nat. Plants">
        <title>The Aegilops tauschii genome reveals multiple impacts of transposons.</title>
        <authorList>
            <person name="Zhao G."/>
            <person name="Zou C."/>
            <person name="Li K."/>
            <person name="Wang K."/>
            <person name="Li T."/>
            <person name="Gao L."/>
            <person name="Zhang X."/>
            <person name="Wang H."/>
            <person name="Yang Z."/>
            <person name="Liu X."/>
            <person name="Jiang W."/>
            <person name="Mao L."/>
            <person name="Kong X."/>
            <person name="Jiao Y."/>
            <person name="Jia J."/>
        </authorList>
    </citation>
    <scope>NUCLEOTIDE SEQUENCE [LARGE SCALE GENOMIC DNA]</scope>
    <source>
        <strain evidence="2">cv. AL8/78</strain>
    </source>
</reference>
<proteinExistence type="predicted"/>
<evidence type="ECO:0000313" key="1">
    <source>
        <dbReference type="EnsemblPlants" id="AET1Gv20477100.23"/>
    </source>
</evidence>
<sequence>MRKMLSHDAQRSKGSSESNISSIYVVDSNPSSGIAISCSLVTWSSLSLAERIASCAESTIWHALETKKMFL</sequence>
<keyword evidence="2" id="KW-1185">Reference proteome</keyword>
<name>A0A452YNB8_AEGTS</name>